<accession>A0A927RAC0</accession>
<sequence>MATWTDLASYVRSNYKISHEEPNLIKLIFETEGLRSQAVLLWHLTLANGEEEWVQIESSFGELGSVDLSRALKEIGETVCGGMALMGKLVTFRHAVPLLNLNINEFERPLLLVTTTADNLERTLTGRDKF</sequence>
<comment type="caution">
    <text evidence="1">The sequence shown here is derived from an EMBL/GenBank/DDBJ whole genome shotgun (WGS) entry which is preliminary data.</text>
</comment>
<protein>
    <submittedName>
        <fullName evidence="1">Uncharacterized protein</fullName>
    </submittedName>
</protein>
<name>A0A927RAC0_9ACTN</name>
<reference evidence="1" key="1">
    <citation type="submission" date="2020-10" db="EMBL/GenBank/DDBJ databases">
        <title>Sequencing the genomes of 1000 actinobacteria strains.</title>
        <authorList>
            <person name="Klenk H.-P."/>
        </authorList>
    </citation>
    <scope>NUCLEOTIDE SEQUENCE</scope>
    <source>
        <strain evidence="1">DSM 46832</strain>
    </source>
</reference>
<dbReference type="AlphaFoldDB" id="A0A927RAC0"/>
<organism evidence="1 2">
    <name type="scientific">Plantactinospora soyae</name>
    <dbReference type="NCBI Taxonomy" id="1544732"/>
    <lineage>
        <taxon>Bacteria</taxon>
        <taxon>Bacillati</taxon>
        <taxon>Actinomycetota</taxon>
        <taxon>Actinomycetes</taxon>
        <taxon>Micromonosporales</taxon>
        <taxon>Micromonosporaceae</taxon>
        <taxon>Plantactinospora</taxon>
    </lineage>
</organism>
<dbReference type="EMBL" id="JADBEB010000001">
    <property type="protein sequence ID" value="MBE1492239.1"/>
    <property type="molecule type" value="Genomic_DNA"/>
</dbReference>
<evidence type="ECO:0000313" key="1">
    <source>
        <dbReference type="EMBL" id="MBE1492239.1"/>
    </source>
</evidence>
<dbReference type="Proteomes" id="UP000649753">
    <property type="component" value="Unassembled WGS sequence"/>
</dbReference>
<gene>
    <name evidence="1" type="ORF">H4W31_007877</name>
</gene>
<proteinExistence type="predicted"/>
<evidence type="ECO:0000313" key="2">
    <source>
        <dbReference type="Proteomes" id="UP000649753"/>
    </source>
</evidence>
<dbReference type="RefSeq" id="WP_192771178.1">
    <property type="nucleotide sequence ID" value="NZ_JADBEB010000001.1"/>
</dbReference>
<keyword evidence="2" id="KW-1185">Reference proteome</keyword>